<evidence type="ECO:0000313" key="2">
    <source>
        <dbReference type="Proteomes" id="UP000612899"/>
    </source>
</evidence>
<evidence type="ECO:0000313" key="1">
    <source>
        <dbReference type="EMBL" id="GIH05914.1"/>
    </source>
</evidence>
<accession>A0A8J3Q9G9</accession>
<dbReference type="SUPFAM" id="SSF48452">
    <property type="entry name" value="TPR-like"/>
    <property type="match status" value="3"/>
</dbReference>
<dbReference type="RefSeq" id="WP_203909734.1">
    <property type="nucleotide sequence ID" value="NZ_BONY01000022.1"/>
</dbReference>
<dbReference type="Proteomes" id="UP000612899">
    <property type="component" value="Unassembled WGS sequence"/>
</dbReference>
<protein>
    <recommendedName>
        <fullName evidence="3">Tetratricopeptide repeat protein</fullName>
    </recommendedName>
</protein>
<gene>
    <name evidence="1" type="ORF">Rhe02_39810</name>
</gene>
<evidence type="ECO:0008006" key="3">
    <source>
        <dbReference type="Google" id="ProtNLM"/>
    </source>
</evidence>
<dbReference type="InterPro" id="IPR011990">
    <property type="entry name" value="TPR-like_helical_dom_sf"/>
</dbReference>
<comment type="caution">
    <text evidence="1">The sequence shown here is derived from an EMBL/GenBank/DDBJ whole genome shotgun (WGS) entry which is preliminary data.</text>
</comment>
<sequence length="931" mass="101390">MSTPQKVELLIRQTWEAPFGPGQIALAEEAITQADLLGDDELRFDARMAATNAYQHGGEPAKGFVTFSWCLAQHDRDPGRFGHHEHLLLWYFKYMVNSLTDFPEVPLARTYAVLDDMQRRFQAGGHSLQAVHKHRWMVAMHVGDAATRDEYYERWQSAPRDPNSDCEGCDPTDQAWHLTELGSYEEAIALTAPVLAGRLTCAEQPQAILTQLLLPYLRTGRLSEARSAHHAAYRALRGNPANLMAIGDHLRFLAISGNADHGLEVLRRHLSWLDRAPSPYAEMWFCACAALVLRLADGDAKLGSELTARATALAERFDTRNGTTFQSAKVADCLAGEAEGEKLALSLSAQLVTASPGTHIKKANMSVTLDDVPADADLDLLLDLSEEALWRDDSPRVEALWARVEVWQEAEGLTPLQRARLADLTGMRLHDGDSAELIRIWGEARDLYGVAGDEVREQRTRGRIGLHLCRHGEAERGLVDVRETTEFLLVHGSAKDKAGALRRLGVALLHAGDPVEAVSTLDRLNEVPEEDPGPRVKLQALMIKAQALGAAGQVNAALETAEQLIAGAREADEPELIGLGEFILGQNHLLLEDAQSAVQAYERALAHDDLPSDLVREVKERRGMLLAGTGRAAEAIDDLASLVARLVAERQQDEADYARFQLAVALFNADRANDAAEVAEEALYGADRAVNQALADQVRHLLAAVYQRLDEPQQALAHLDQLAQNLNGFDNAAHRAGVLEQAGDLLFDLDKDSAAAQRFESAAAAYGVAGAPLDRLRALRRQAVASMFGLGPQAAQEVLATADDAAAQIEDTADPHARYELAWLALDGARVLAGSGEPDAALGRVRTVPHQFRSLEAFGEAFLADLTMGEIMLTLGQPEDAEKVLRGVVGGLPRDAGALPRAAYALAHALLQLERVDEARQLAEQFGFELD</sequence>
<keyword evidence="2" id="KW-1185">Reference proteome</keyword>
<dbReference type="Gene3D" id="1.25.40.10">
    <property type="entry name" value="Tetratricopeptide repeat domain"/>
    <property type="match status" value="2"/>
</dbReference>
<reference evidence="1" key="1">
    <citation type="submission" date="2021-01" db="EMBL/GenBank/DDBJ databases">
        <title>Whole genome shotgun sequence of Rhizocola hellebori NBRC 109834.</title>
        <authorList>
            <person name="Komaki H."/>
            <person name="Tamura T."/>
        </authorList>
    </citation>
    <scope>NUCLEOTIDE SEQUENCE</scope>
    <source>
        <strain evidence="1">NBRC 109834</strain>
    </source>
</reference>
<organism evidence="1 2">
    <name type="scientific">Rhizocola hellebori</name>
    <dbReference type="NCBI Taxonomy" id="1392758"/>
    <lineage>
        <taxon>Bacteria</taxon>
        <taxon>Bacillati</taxon>
        <taxon>Actinomycetota</taxon>
        <taxon>Actinomycetes</taxon>
        <taxon>Micromonosporales</taxon>
        <taxon>Micromonosporaceae</taxon>
        <taxon>Rhizocola</taxon>
    </lineage>
</organism>
<dbReference type="EMBL" id="BONY01000022">
    <property type="protein sequence ID" value="GIH05914.1"/>
    <property type="molecule type" value="Genomic_DNA"/>
</dbReference>
<name>A0A8J3Q9G9_9ACTN</name>
<dbReference type="AlphaFoldDB" id="A0A8J3Q9G9"/>
<proteinExistence type="predicted"/>